<dbReference type="Proteomes" id="UP000777482">
    <property type="component" value="Unassembled WGS sequence"/>
</dbReference>
<proteinExistence type="inferred from homology"/>
<feature type="compositionally biased region" description="Low complexity" evidence="3">
    <location>
        <begin position="679"/>
        <end position="720"/>
    </location>
</feature>
<feature type="compositionally biased region" description="Low complexity" evidence="3">
    <location>
        <begin position="2178"/>
        <end position="2198"/>
    </location>
</feature>
<feature type="region of interest" description="Disordered" evidence="3">
    <location>
        <begin position="1059"/>
        <end position="1094"/>
    </location>
</feature>
<feature type="compositionally biased region" description="Low complexity" evidence="3">
    <location>
        <begin position="1069"/>
        <end position="1094"/>
    </location>
</feature>
<dbReference type="GO" id="GO:0016616">
    <property type="term" value="F:oxidoreductase activity, acting on the CH-OH group of donors, NAD or NADP as acceptor"/>
    <property type="evidence" value="ECO:0007669"/>
    <property type="project" value="UniProtKB-ARBA"/>
</dbReference>
<feature type="compositionally biased region" description="Low complexity" evidence="3">
    <location>
        <begin position="414"/>
        <end position="440"/>
    </location>
</feature>
<feature type="compositionally biased region" description="Low complexity" evidence="3">
    <location>
        <begin position="518"/>
        <end position="536"/>
    </location>
</feature>
<evidence type="ECO:0000256" key="3">
    <source>
        <dbReference type="SAM" id="MobiDB-lite"/>
    </source>
</evidence>
<feature type="compositionally biased region" description="Polar residues" evidence="3">
    <location>
        <begin position="462"/>
        <end position="475"/>
    </location>
</feature>
<feature type="region of interest" description="Disordered" evidence="3">
    <location>
        <begin position="354"/>
        <end position="378"/>
    </location>
</feature>
<dbReference type="PANTHER" id="PTHR42901">
    <property type="entry name" value="ALCOHOL DEHYDROGENASE"/>
    <property type="match status" value="1"/>
</dbReference>
<dbReference type="InterPro" id="IPR036291">
    <property type="entry name" value="NAD(P)-bd_dom_sf"/>
</dbReference>
<feature type="compositionally biased region" description="Basic residues" evidence="3">
    <location>
        <begin position="2200"/>
        <end position="2212"/>
    </location>
</feature>
<reference evidence="5 6" key="1">
    <citation type="submission" date="2020-11" db="EMBL/GenBank/DDBJ databases">
        <title>Kefir isolates.</title>
        <authorList>
            <person name="Marcisauskas S."/>
            <person name="Kim Y."/>
            <person name="Blasche S."/>
        </authorList>
    </citation>
    <scope>NUCLEOTIDE SEQUENCE [LARGE SCALE GENOMIC DNA]</scope>
    <source>
        <strain evidence="5 6">KR</strain>
    </source>
</reference>
<dbReference type="OrthoDB" id="6251714at2759"/>
<dbReference type="SMART" id="SM00822">
    <property type="entry name" value="PKS_KR"/>
    <property type="match status" value="1"/>
</dbReference>
<feature type="region of interest" description="Disordered" evidence="3">
    <location>
        <begin position="275"/>
        <end position="294"/>
    </location>
</feature>
<gene>
    <name evidence="5" type="ORF">C6P46_005382</name>
</gene>
<evidence type="ECO:0000313" key="6">
    <source>
        <dbReference type="Proteomes" id="UP000777482"/>
    </source>
</evidence>
<dbReference type="PRINTS" id="PR00081">
    <property type="entry name" value="GDHRDH"/>
</dbReference>
<dbReference type="SUPFAM" id="SSF51735">
    <property type="entry name" value="NAD(P)-binding Rossmann-fold domains"/>
    <property type="match status" value="1"/>
</dbReference>
<dbReference type="FunFam" id="3.40.50.720:FF:000047">
    <property type="entry name" value="NADP-dependent L-serine/L-allo-threonine dehydrogenase"/>
    <property type="match status" value="1"/>
</dbReference>
<feature type="compositionally biased region" description="Low complexity" evidence="3">
    <location>
        <begin position="635"/>
        <end position="666"/>
    </location>
</feature>
<dbReference type="EMBL" id="PUHQ01000059">
    <property type="protein sequence ID" value="KAG0658997.1"/>
    <property type="molecule type" value="Genomic_DNA"/>
</dbReference>
<feature type="compositionally biased region" description="Low complexity" evidence="3">
    <location>
        <begin position="816"/>
        <end position="845"/>
    </location>
</feature>
<name>A0A9P6VYZ2_RHOMI</name>
<organism evidence="5 6">
    <name type="scientific">Rhodotorula mucilaginosa</name>
    <name type="common">Yeast</name>
    <name type="synonym">Rhodotorula rubra</name>
    <dbReference type="NCBI Taxonomy" id="5537"/>
    <lineage>
        <taxon>Eukaryota</taxon>
        <taxon>Fungi</taxon>
        <taxon>Dikarya</taxon>
        <taxon>Basidiomycota</taxon>
        <taxon>Pucciniomycotina</taxon>
        <taxon>Microbotryomycetes</taxon>
        <taxon>Sporidiobolales</taxon>
        <taxon>Sporidiobolaceae</taxon>
        <taxon>Rhodotorula</taxon>
    </lineage>
</organism>
<dbReference type="InterPro" id="IPR057326">
    <property type="entry name" value="KR_dom"/>
</dbReference>
<dbReference type="Gene3D" id="3.40.50.720">
    <property type="entry name" value="NAD(P)-binding Rossmann-like Domain"/>
    <property type="match status" value="1"/>
</dbReference>
<feature type="compositionally biased region" description="Low complexity" evidence="3">
    <location>
        <begin position="868"/>
        <end position="883"/>
    </location>
</feature>
<dbReference type="InterPro" id="IPR002347">
    <property type="entry name" value="SDR_fam"/>
</dbReference>
<evidence type="ECO:0000313" key="5">
    <source>
        <dbReference type="EMBL" id="KAG0658997.1"/>
    </source>
</evidence>
<feature type="compositionally biased region" description="Acidic residues" evidence="3">
    <location>
        <begin position="614"/>
        <end position="632"/>
    </location>
</feature>
<accession>A0A9P6VYZ2</accession>
<dbReference type="PANTHER" id="PTHR42901:SF1">
    <property type="entry name" value="ALCOHOL DEHYDROGENASE"/>
    <property type="match status" value="1"/>
</dbReference>
<keyword evidence="6" id="KW-1185">Reference proteome</keyword>
<feature type="region of interest" description="Disordered" evidence="3">
    <location>
        <begin position="410"/>
        <end position="590"/>
    </location>
</feature>
<dbReference type="Pfam" id="PF00106">
    <property type="entry name" value="adh_short"/>
    <property type="match status" value="1"/>
</dbReference>
<feature type="domain" description="Ketoreductase" evidence="4">
    <location>
        <begin position="16"/>
        <end position="204"/>
    </location>
</feature>
<evidence type="ECO:0000256" key="2">
    <source>
        <dbReference type="ARBA" id="ARBA00023002"/>
    </source>
</evidence>
<evidence type="ECO:0000259" key="4">
    <source>
        <dbReference type="SMART" id="SM00822"/>
    </source>
</evidence>
<protein>
    <recommendedName>
        <fullName evidence="4">Ketoreductase domain-containing protein</fullName>
    </recommendedName>
</protein>
<feature type="compositionally biased region" description="Basic and acidic residues" evidence="3">
    <location>
        <begin position="805"/>
        <end position="815"/>
    </location>
</feature>
<feature type="region of interest" description="Disordered" evidence="3">
    <location>
        <begin position="783"/>
        <end position="894"/>
    </location>
</feature>
<dbReference type="PRINTS" id="PR00080">
    <property type="entry name" value="SDRFAMILY"/>
</dbReference>
<evidence type="ECO:0000256" key="1">
    <source>
        <dbReference type="ARBA" id="ARBA00006484"/>
    </source>
</evidence>
<comment type="caution">
    <text evidence="5">The sequence shown here is derived from an EMBL/GenBank/DDBJ whole genome shotgun (WGS) entry which is preliminary data.</text>
</comment>
<feature type="compositionally biased region" description="Basic and acidic residues" evidence="3">
    <location>
        <begin position="2157"/>
        <end position="2173"/>
    </location>
</feature>
<sequence length="2331" mass="247711">MASGVFSAGAARLAGKTVLVTGASGGIGAATAIAFARAGASLILTARRQAQLEEVKKAALAAHKEGATGKGGVITCLTLDMQDRAAIKCLIDRIPDELKNVDVLVNNAGLVYGKEQVGEIDEDEIDIMFQTNVLGLITLTQLFVREFKKRNAGHIINLGSIAGKEPYAGGAIYTATKHAVAAFSGSLLRELVGYNIRVSDVCPGMVETEFSVTRFRGDADAAKKVYEGLQPLVAQDIAEEILWIASRPEHVNIADVLVFPSGALSRFCTLASVGDDQPPRPARRTQVDAGMHTGSPLYARSSAEHNTHTRKLHVRDQPVYADKGAWSSSPQAVRTGIQLRGEMLDDPFVLPQQRPSATYFGHGGNGTSSTSSSSAATASTNSAPYSLLLSGHASKFKSSATRTLVVGKENGLLPSPRFGSSSSSSSSSSAGAPSSSSSPPRDGESSLLRKSLKPALKRRVTFSPTPLASLQSSPSHGKRPRPEAPAAAGLLFADEHERDAKRRRRRENVYSDNPLLEAARGGATAAAPTNATSRRPFGGADNDAESGSDVRPGGESSPPSAPSPEFRLVPLPRSPPRPLRTKPTPVNLGAYSTSFAPFSLVTASTVLSNPQGTADDDAAAAEATDSEEESEQVESLLLPASVSPKKPSAAAATKQPTSTDPALALPPKHHLLDPSATFPSLAGASAGAGASGSSSSSSPLRSPSMTLSRSARPSTTSLLLPDPPLRSILKQKAPSGNFIVKDEREGLRKNGRGRRHVVGWDGEKKLKAAREKRLDEQAVKVAAAAVAAAARDDDGAAADTGGAGGKDKGKGKAKEGASASGSASKSSSARATRSSARVTRSAATGFGNGGGGGGDDEPPRRRRGAGAGVPASSSSTSNGAGSAAPPPPSRKRDPTRIKYELHLDDPAQLRAPLLVLRASLETSRNSHSSVEDGGEAALPPIVGNGVGSSSSLLPRPLANATPLAPMPTPQQTTTGPTIGNILTLNDVENAYVSLKNAVFCLPSVLADEQASLEPLRTHGQALLGALTRDVENVKSFPLWVAEQPRPKADSDDQLMVDAADAPTGDADEPSSSPSLNRRAAAANPAAAAGPGAKASLTDAQMRRMRDELGTAQAAVKCAAACLRDARVVALFAPADLAKLIETVMSVALAPDLSVSVRRDFFPFLPFFLSSVAAATSAALPDLLVPTILPSLRATLTLDPRVDRFRQSLSESLDALAVLLPLHGQMMLDSQAWRLWLREATMGLWDGTKKMISTHDKAVKVLGRVVRILTVPVQTVTWNVERESVHAAISRDLHNLMTSSPPGADLDPTDAKKQRRLSYLQTLLSQIDVQASEKARAGKPFPRRSSLDLEKLTRSMCSTAGTDENATRQLAIVSVLALVPALLGGEFRFIDPKGIGPWMRAFNALSDSPSSPVLVLSALAWPHLAFAFLRTPGQPNRPWMFRDNSTRPLFNYLSIFRSRIKKDWQGAVDPTLDDGWKEQIRLQAKALALAFCGAIYGATVYVRYGTTSVRTANDPPDVPAHRLPMLDRIFKEMLEVYLPAMAKSETSNECNTIAWQILARICRPKSSSERPVLLESLVNPIFLDGTLAIIAPDSAKMNVLLDAAIQRSTTPAAIPGWSEQWLVANVAQVLKLFEDCLPDDADRDAQESLAIKQEMSNAWRNLLRTLAGHPDAFSEAIQWLTRLNLGKATVAASLWTSLFAKGTEQYLSGVEAAMMVDSRALHLATKSYLAATEKRAGCAGVLGKSDYRYIEAKATRLTAARIPTAKVASRRLAQLRAGEKASQDLETAVTLLHELAKAEAPDELAKDQFRLGESIVRLVWSSREDSLAMRERVRGALTSPDDGASLTLRLCLMLVAGAQRLDEPVRQDALTFCGAIALSALGSDESSTSVELIASMLRCACNASYPHFYQSVLEYLRSTVAPTGDNLERFAPLLIEPLRRAIELATSAPDVDTQALLQASLVSEEPIPAHLQLIQSFEEFWRSTFAPLEQEVDLPADLSGLLQVVRAIVHVPEAETAETCSSTPTDSMPVPAQVAAAVPDGYRTTASEDRVVSSRGGYEADVSHLPLQQPGSALAHELEQDSTTASRHSQPRKVVSLSLRAPTAERADAGIDSPLAVEADTQMVDETQSDVLTREANASYAAMSSRVLSQETAEFATLEHDGHPDQARKVPDNRRRLRSSTASGSDVASSTEDSTSDTSSGRRRVGKRRRNAAARRESSSTSGKGKLHSLYEDRLSDRPTSPGLATSAAAVVAPARAGSVFNDSQADQHDLSSTADSHDQATEDIVRSFLSLPIDTVVSVGKRIGGSPSLRRLIDLGERAREYFERMNSASP</sequence>
<comment type="similarity">
    <text evidence="1">Belongs to the short-chain dehydrogenases/reductases (SDR) family.</text>
</comment>
<feature type="compositionally biased region" description="Basic residues" evidence="3">
    <location>
        <begin position="450"/>
        <end position="460"/>
    </location>
</feature>
<feature type="compositionally biased region" description="Low complexity" evidence="3">
    <location>
        <begin position="367"/>
        <end position="378"/>
    </location>
</feature>
<feature type="region of interest" description="Disordered" evidence="3">
    <location>
        <begin position="2157"/>
        <end position="2242"/>
    </location>
</feature>
<feature type="region of interest" description="Disordered" evidence="3">
    <location>
        <begin position="608"/>
        <end position="755"/>
    </location>
</feature>
<keyword evidence="2" id="KW-0560">Oxidoreductase</keyword>